<feature type="binding site" evidence="6">
    <location>
        <position position="242"/>
    </location>
    <ligand>
        <name>substrate</name>
    </ligand>
</feature>
<dbReference type="EC" id="3.5.1.2" evidence="3 6"/>
<protein>
    <recommendedName>
        <fullName evidence="3 6">Glutaminase</fullName>
        <ecNumber evidence="3 6">3.5.1.2</ecNumber>
    </recommendedName>
</protein>
<dbReference type="GO" id="GO:0004359">
    <property type="term" value="F:glutaminase activity"/>
    <property type="evidence" value="ECO:0007669"/>
    <property type="project" value="UniProtKB-UniRule"/>
</dbReference>
<evidence type="ECO:0000313" key="8">
    <source>
        <dbReference type="Proteomes" id="UP000298616"/>
    </source>
</evidence>
<dbReference type="Gene3D" id="3.40.710.10">
    <property type="entry name" value="DD-peptidase/beta-lactamase superfamily"/>
    <property type="match status" value="1"/>
</dbReference>
<evidence type="ECO:0000256" key="5">
    <source>
        <dbReference type="ARBA" id="ARBA00049534"/>
    </source>
</evidence>
<dbReference type="GO" id="GO:0006537">
    <property type="term" value="P:glutamate biosynthetic process"/>
    <property type="evidence" value="ECO:0007669"/>
    <property type="project" value="TreeGrafter"/>
</dbReference>
<feature type="binding site" evidence="6">
    <location>
        <position position="159"/>
    </location>
    <ligand>
        <name>substrate</name>
    </ligand>
</feature>
<dbReference type="InterPro" id="IPR015868">
    <property type="entry name" value="Glutaminase"/>
</dbReference>
<name>A0A4D7JVN9_9BACT</name>
<evidence type="ECO:0000256" key="4">
    <source>
        <dbReference type="ARBA" id="ARBA00022801"/>
    </source>
</evidence>
<dbReference type="PANTHER" id="PTHR12544:SF29">
    <property type="entry name" value="GLUTAMINASE"/>
    <property type="match status" value="1"/>
</dbReference>
<keyword evidence="4 6" id="KW-0378">Hydrolase</keyword>
<comment type="catalytic activity">
    <reaction evidence="5 6">
        <text>L-glutamine + H2O = L-glutamate + NH4(+)</text>
        <dbReference type="Rhea" id="RHEA:15889"/>
        <dbReference type="ChEBI" id="CHEBI:15377"/>
        <dbReference type="ChEBI" id="CHEBI:28938"/>
        <dbReference type="ChEBI" id="CHEBI:29985"/>
        <dbReference type="ChEBI" id="CHEBI:58359"/>
        <dbReference type="EC" id="3.5.1.2"/>
    </reaction>
</comment>
<evidence type="ECO:0000313" key="7">
    <source>
        <dbReference type="EMBL" id="QCK16602.1"/>
    </source>
</evidence>
<dbReference type="KEGG" id="fpf:DCC35_18640"/>
<dbReference type="InterPro" id="IPR012338">
    <property type="entry name" value="Beta-lactam/transpept-like"/>
</dbReference>
<comment type="similarity">
    <text evidence="1 6">Belongs to the glutaminase family.</text>
</comment>
<gene>
    <name evidence="6" type="primary">glsA</name>
    <name evidence="7" type="ORF">DCC35_18640</name>
</gene>
<accession>A0A4D7JVN9</accession>
<dbReference type="NCBIfam" id="NF002133">
    <property type="entry name" value="PRK00971.1-2"/>
    <property type="match status" value="1"/>
</dbReference>
<dbReference type="HAMAP" id="MF_00313">
    <property type="entry name" value="Glutaminase"/>
    <property type="match status" value="1"/>
</dbReference>
<feature type="binding site" evidence="6">
    <location>
        <position position="166"/>
    </location>
    <ligand>
        <name>substrate</name>
    </ligand>
</feature>
<evidence type="ECO:0000256" key="1">
    <source>
        <dbReference type="ARBA" id="ARBA00011076"/>
    </source>
</evidence>
<evidence type="ECO:0000256" key="6">
    <source>
        <dbReference type="HAMAP-Rule" id="MF_00313"/>
    </source>
</evidence>
<sequence length="306" mass="34409">MVFDYRKIFREIADEITDMNDLGHVADYIPELKHIDPDKFGVHLTDITDQHYDFGDASEKFSIQSIAKVLSLILAFKNEGVSIWNRVGVEPSGSPFNSLVQLEYEKGIPRNPFINAGALVVSDILISYLDDPKKEFISFVRELAQSEDIHYNPQVAESEKATGDRNSALVHFMKSFDNIENDPNEVLDFYFYLCSVEMNCRELSRAFLFLANYGTDPLTDNRILTPSKAKRVNAIMQMCGFYDEAGDFAFKVGLPGKSGVGGGIAAVLPGEYSIAVWSPRLNNRGNSYKAMKFLEKFTTKTNTSIF</sequence>
<dbReference type="NCBIfam" id="TIGR03814">
    <property type="entry name" value="Gln_ase"/>
    <property type="match status" value="1"/>
</dbReference>
<dbReference type="GO" id="GO:0006543">
    <property type="term" value="P:L-glutamine catabolic process"/>
    <property type="evidence" value="ECO:0007669"/>
    <property type="project" value="TreeGrafter"/>
</dbReference>
<dbReference type="EMBL" id="CP028923">
    <property type="protein sequence ID" value="QCK16602.1"/>
    <property type="molecule type" value="Genomic_DNA"/>
</dbReference>
<dbReference type="PANTHER" id="PTHR12544">
    <property type="entry name" value="GLUTAMINASE"/>
    <property type="match status" value="1"/>
</dbReference>
<keyword evidence="8" id="KW-1185">Reference proteome</keyword>
<dbReference type="AlphaFoldDB" id="A0A4D7JVN9"/>
<dbReference type="RefSeq" id="WP_137092193.1">
    <property type="nucleotide sequence ID" value="NZ_CP028923.1"/>
</dbReference>
<dbReference type="NCBIfam" id="NF002132">
    <property type="entry name" value="PRK00971.1-1"/>
    <property type="match status" value="1"/>
</dbReference>
<feature type="binding site" evidence="6">
    <location>
        <position position="115"/>
    </location>
    <ligand>
        <name>substrate</name>
    </ligand>
</feature>
<dbReference type="FunFam" id="3.40.710.10:FF:000005">
    <property type="entry name" value="Glutaminase"/>
    <property type="match status" value="1"/>
</dbReference>
<feature type="binding site" evidence="6">
    <location>
        <position position="190"/>
    </location>
    <ligand>
        <name>substrate</name>
    </ligand>
</feature>
<evidence type="ECO:0000256" key="3">
    <source>
        <dbReference type="ARBA" id="ARBA00012918"/>
    </source>
</evidence>
<keyword evidence="6" id="KW-0007">Acetylation</keyword>
<proteinExistence type="inferred from homology"/>
<dbReference type="OrthoDB" id="9788822at2"/>
<evidence type="ECO:0000256" key="2">
    <source>
        <dbReference type="ARBA" id="ARBA00011881"/>
    </source>
</evidence>
<comment type="subunit">
    <text evidence="2 6">Homotetramer.</text>
</comment>
<dbReference type="Pfam" id="PF04960">
    <property type="entry name" value="Glutaminase"/>
    <property type="match status" value="1"/>
</dbReference>
<dbReference type="SUPFAM" id="SSF56601">
    <property type="entry name" value="beta-lactamase/transpeptidase-like"/>
    <property type="match status" value="1"/>
</dbReference>
<organism evidence="7 8">
    <name type="scientific">Mangrovivirga cuniculi</name>
    <dbReference type="NCBI Taxonomy" id="2715131"/>
    <lineage>
        <taxon>Bacteria</taxon>
        <taxon>Pseudomonadati</taxon>
        <taxon>Bacteroidota</taxon>
        <taxon>Cytophagia</taxon>
        <taxon>Cytophagales</taxon>
        <taxon>Mangrovivirgaceae</taxon>
        <taxon>Mangrovivirga</taxon>
    </lineage>
</organism>
<dbReference type="Proteomes" id="UP000298616">
    <property type="component" value="Chromosome"/>
</dbReference>
<feature type="binding site" evidence="6">
    <location>
        <position position="65"/>
    </location>
    <ligand>
        <name>substrate</name>
    </ligand>
</feature>
<reference evidence="7 8" key="1">
    <citation type="submission" date="2018-04" db="EMBL/GenBank/DDBJ databases">
        <title>Complete genome uncultured novel isolate.</title>
        <authorList>
            <person name="Merlino G."/>
        </authorList>
    </citation>
    <scope>NUCLEOTIDE SEQUENCE [LARGE SCALE GENOMIC DNA]</scope>
    <source>
        <strain evidence="8">R1DC9</strain>
    </source>
</reference>
<feature type="binding site" evidence="6">
    <location>
        <position position="260"/>
    </location>
    <ligand>
        <name>substrate</name>
    </ligand>
</feature>